<evidence type="ECO:0000313" key="1">
    <source>
        <dbReference type="EMBL" id="QDT37359.1"/>
    </source>
</evidence>
<accession>A0A517R0D9</accession>
<name>A0A517R0D9_9PLAN</name>
<organism evidence="1 2">
    <name type="scientific">Stratiformator vulcanicus</name>
    <dbReference type="NCBI Taxonomy" id="2527980"/>
    <lineage>
        <taxon>Bacteria</taxon>
        <taxon>Pseudomonadati</taxon>
        <taxon>Planctomycetota</taxon>
        <taxon>Planctomycetia</taxon>
        <taxon>Planctomycetales</taxon>
        <taxon>Planctomycetaceae</taxon>
        <taxon>Stratiformator</taxon>
    </lineage>
</organism>
<dbReference type="KEGG" id="svp:Pan189_17320"/>
<evidence type="ECO:0000313" key="2">
    <source>
        <dbReference type="Proteomes" id="UP000317318"/>
    </source>
</evidence>
<sequence length="241" mass="26384">MTPKAVLIQHSVCVIAFYLLAHNSCLGEDEYKSGVVTSPSAFRGGELDEIFPGVFGSVAGTDSRKEASFGFSINAYKARGEVSDWVKSASDDTFGTRLYVAKAGETIPILDYSYRVDLISGGGANNYLKISRTEGNGEALPPGQYALPAYAEIDFVGGLGGSLISPEKIENNHRVELRILHPVPGGVRDYSKYRVVTDFRIGDQITFAKRGEVVRRLKIKDIVPDSEERRGYVLIERIKGE</sequence>
<dbReference type="AlphaFoldDB" id="A0A517R0D9"/>
<protein>
    <submittedName>
        <fullName evidence="1">Uncharacterized protein</fullName>
    </submittedName>
</protein>
<dbReference type="Proteomes" id="UP000317318">
    <property type="component" value="Chromosome"/>
</dbReference>
<proteinExistence type="predicted"/>
<dbReference type="EMBL" id="CP036268">
    <property type="protein sequence ID" value="QDT37359.1"/>
    <property type="molecule type" value="Genomic_DNA"/>
</dbReference>
<reference evidence="1 2" key="1">
    <citation type="submission" date="2019-02" db="EMBL/GenBank/DDBJ databases">
        <title>Deep-cultivation of Planctomycetes and their phenomic and genomic characterization uncovers novel biology.</title>
        <authorList>
            <person name="Wiegand S."/>
            <person name="Jogler M."/>
            <person name="Boedeker C."/>
            <person name="Pinto D."/>
            <person name="Vollmers J."/>
            <person name="Rivas-Marin E."/>
            <person name="Kohn T."/>
            <person name="Peeters S.H."/>
            <person name="Heuer A."/>
            <person name="Rast P."/>
            <person name="Oberbeckmann S."/>
            <person name="Bunk B."/>
            <person name="Jeske O."/>
            <person name="Meyerdierks A."/>
            <person name="Storesund J.E."/>
            <person name="Kallscheuer N."/>
            <person name="Luecker S."/>
            <person name="Lage O.M."/>
            <person name="Pohl T."/>
            <person name="Merkel B.J."/>
            <person name="Hornburger P."/>
            <person name="Mueller R.-W."/>
            <person name="Bruemmer F."/>
            <person name="Labrenz M."/>
            <person name="Spormann A.M."/>
            <person name="Op den Camp H."/>
            <person name="Overmann J."/>
            <person name="Amann R."/>
            <person name="Jetten M.S.M."/>
            <person name="Mascher T."/>
            <person name="Medema M.H."/>
            <person name="Devos D.P."/>
            <person name="Kaster A.-K."/>
            <person name="Ovreas L."/>
            <person name="Rohde M."/>
            <person name="Galperin M.Y."/>
            <person name="Jogler C."/>
        </authorList>
    </citation>
    <scope>NUCLEOTIDE SEQUENCE [LARGE SCALE GENOMIC DNA]</scope>
    <source>
        <strain evidence="1 2">Pan189</strain>
    </source>
</reference>
<keyword evidence="2" id="KW-1185">Reference proteome</keyword>
<gene>
    <name evidence="1" type="ORF">Pan189_17320</name>
</gene>